<evidence type="ECO:0000256" key="7">
    <source>
        <dbReference type="ARBA" id="ARBA00022779"/>
    </source>
</evidence>
<evidence type="ECO:0000256" key="6">
    <source>
        <dbReference type="ARBA" id="ARBA00022500"/>
    </source>
</evidence>
<dbReference type="SUPFAM" id="SSF103039">
    <property type="entry name" value="CheC-like"/>
    <property type="match status" value="1"/>
</dbReference>
<dbReference type="Gene3D" id="2.30.330.10">
    <property type="entry name" value="SpoA-like"/>
    <property type="match status" value="1"/>
</dbReference>
<dbReference type="SUPFAM" id="SSF101801">
    <property type="entry name" value="Surface presentation of antigens (SPOA)"/>
    <property type="match status" value="1"/>
</dbReference>
<evidence type="ECO:0000256" key="10">
    <source>
        <dbReference type="SAM" id="MobiDB-lite"/>
    </source>
</evidence>
<gene>
    <name evidence="12" type="primary">fliM</name>
    <name evidence="12" type="ORF">Dsi01nite_111290</name>
</gene>
<keyword evidence="12" id="KW-0966">Cell projection</keyword>
<dbReference type="GO" id="GO:0071978">
    <property type="term" value="P:bacterial-type flagellum-dependent swarming motility"/>
    <property type="evidence" value="ECO:0007669"/>
    <property type="project" value="TreeGrafter"/>
</dbReference>
<dbReference type="Pfam" id="PF01052">
    <property type="entry name" value="FliMN_C"/>
    <property type="match status" value="1"/>
</dbReference>
<evidence type="ECO:0000256" key="5">
    <source>
        <dbReference type="ARBA" id="ARBA00022475"/>
    </source>
</evidence>
<keyword evidence="8" id="KW-0472">Membrane</keyword>
<evidence type="ECO:0000313" key="12">
    <source>
        <dbReference type="EMBL" id="GIG53088.1"/>
    </source>
</evidence>
<dbReference type="InterPro" id="IPR028976">
    <property type="entry name" value="CheC-like_sf"/>
</dbReference>
<evidence type="ECO:0000256" key="9">
    <source>
        <dbReference type="ARBA" id="ARBA00023143"/>
    </source>
</evidence>
<evidence type="ECO:0000259" key="11">
    <source>
        <dbReference type="Pfam" id="PF01052"/>
    </source>
</evidence>
<name>A0A919Q2H9_9ACTN</name>
<feature type="domain" description="Flagellar motor switch protein FliN-like C-terminal" evidence="11">
    <location>
        <begin position="244"/>
        <end position="309"/>
    </location>
</feature>
<keyword evidence="6" id="KW-0145">Chemotaxis</keyword>
<dbReference type="GO" id="GO:0005886">
    <property type="term" value="C:plasma membrane"/>
    <property type="evidence" value="ECO:0007669"/>
    <property type="project" value="UniProtKB-SubCell"/>
</dbReference>
<comment type="caution">
    <text evidence="12">The sequence shown here is derived from an EMBL/GenBank/DDBJ whole genome shotgun (WGS) entry which is preliminary data.</text>
</comment>
<accession>A0A919Q2H9</accession>
<dbReference type="InterPro" id="IPR001689">
    <property type="entry name" value="Flag_FliM"/>
</dbReference>
<protein>
    <recommendedName>
        <fullName evidence="4">Flagellar motor switch protein FliM</fullName>
    </recommendedName>
</protein>
<dbReference type="GO" id="GO:0009425">
    <property type="term" value="C:bacterial-type flagellum basal body"/>
    <property type="evidence" value="ECO:0007669"/>
    <property type="project" value="UniProtKB-SubCell"/>
</dbReference>
<comment type="subcellular location">
    <subcellularLocation>
        <location evidence="1">Bacterial flagellum basal body</location>
    </subcellularLocation>
    <subcellularLocation>
        <location evidence="2">Cell membrane</location>
        <topology evidence="2">Peripheral membrane protein</topology>
    </subcellularLocation>
</comment>
<dbReference type="Pfam" id="PF02154">
    <property type="entry name" value="FliM"/>
    <property type="match status" value="1"/>
</dbReference>
<dbReference type="Gene3D" id="3.40.1550.10">
    <property type="entry name" value="CheC-like"/>
    <property type="match status" value="1"/>
</dbReference>
<feature type="region of interest" description="Disordered" evidence="10">
    <location>
        <begin position="309"/>
        <end position="341"/>
    </location>
</feature>
<evidence type="ECO:0000256" key="1">
    <source>
        <dbReference type="ARBA" id="ARBA00004117"/>
    </source>
</evidence>
<dbReference type="GO" id="GO:0050918">
    <property type="term" value="P:positive chemotaxis"/>
    <property type="evidence" value="ECO:0007669"/>
    <property type="project" value="TreeGrafter"/>
</dbReference>
<evidence type="ECO:0000256" key="4">
    <source>
        <dbReference type="ARBA" id="ARBA00021898"/>
    </source>
</evidence>
<dbReference type="EMBL" id="BONQ01000210">
    <property type="protein sequence ID" value="GIG53088.1"/>
    <property type="molecule type" value="Genomic_DNA"/>
</dbReference>
<dbReference type="PRINTS" id="PR00955">
    <property type="entry name" value="FLGMOTORFLIM"/>
</dbReference>
<keyword evidence="5" id="KW-1003">Cell membrane</keyword>
<evidence type="ECO:0000256" key="2">
    <source>
        <dbReference type="ARBA" id="ARBA00004202"/>
    </source>
</evidence>
<proteinExistence type="inferred from homology"/>
<comment type="similarity">
    <text evidence="3">Belongs to the FliM family.</text>
</comment>
<dbReference type="GO" id="GO:0003774">
    <property type="term" value="F:cytoskeletal motor activity"/>
    <property type="evidence" value="ECO:0007669"/>
    <property type="project" value="InterPro"/>
</dbReference>
<evidence type="ECO:0000256" key="8">
    <source>
        <dbReference type="ARBA" id="ARBA00023136"/>
    </source>
</evidence>
<dbReference type="InterPro" id="IPR001543">
    <property type="entry name" value="FliN-like_C"/>
</dbReference>
<evidence type="ECO:0000313" key="13">
    <source>
        <dbReference type="Proteomes" id="UP000660611"/>
    </source>
</evidence>
<keyword evidence="9" id="KW-0975">Bacterial flagellum</keyword>
<dbReference type="PANTHER" id="PTHR30034">
    <property type="entry name" value="FLAGELLAR MOTOR SWITCH PROTEIN FLIM"/>
    <property type="match status" value="1"/>
</dbReference>
<feature type="compositionally biased region" description="Polar residues" evidence="10">
    <location>
        <begin position="1"/>
        <end position="11"/>
    </location>
</feature>
<keyword evidence="7" id="KW-0283">Flagellar rotation</keyword>
<dbReference type="PANTHER" id="PTHR30034:SF6">
    <property type="entry name" value="YOP PROTEINS TRANSLOCATION PROTEIN Q"/>
    <property type="match status" value="1"/>
</dbReference>
<organism evidence="12 13">
    <name type="scientific">Dactylosporangium siamense</name>
    <dbReference type="NCBI Taxonomy" id="685454"/>
    <lineage>
        <taxon>Bacteria</taxon>
        <taxon>Bacillati</taxon>
        <taxon>Actinomycetota</taxon>
        <taxon>Actinomycetes</taxon>
        <taxon>Micromonosporales</taxon>
        <taxon>Micromonosporaceae</taxon>
        <taxon>Dactylosporangium</taxon>
    </lineage>
</organism>
<reference evidence="12" key="1">
    <citation type="submission" date="2021-01" db="EMBL/GenBank/DDBJ databases">
        <title>Whole genome shotgun sequence of Dactylosporangium siamense NBRC 106093.</title>
        <authorList>
            <person name="Komaki H."/>
            <person name="Tamura T."/>
        </authorList>
    </citation>
    <scope>NUCLEOTIDE SEQUENCE</scope>
    <source>
        <strain evidence="12">NBRC 106093</strain>
    </source>
</reference>
<sequence length="341" mass="36598">MTQSTSATGSGRTPGKMSRRGGKSSGPEPYDFRRPTKLSREHIRTLQISYETFARQYATLLTTSLRAVSQVSLISIEQLTYDEYISGLSSPTIVAMFSIDPLPGTAILEFSLSTAMACIDHMLGGPGGPQPQRPLSDIETPLLHGLIERTLGELRYAFEGIVALRPEMTTIEYNPQFAQAGATSDAVIVASFEMRVGTEECVASICLPFGSIFPKLQGEQGSAVLTEAQRLAREAAYRNVVAGLEGAPIEVAVRFQPVRMHPADLIGLRPGDVVPLAHTTSTPLAVTTADITFAYAVPGAQGNRLACLVVPSPQPGQRPTHRPAAQPAGQLGQNRAEETRR</sequence>
<keyword evidence="12" id="KW-0969">Cilium</keyword>
<keyword evidence="12" id="KW-0282">Flagellum</keyword>
<keyword evidence="13" id="KW-1185">Reference proteome</keyword>
<dbReference type="PIRSF" id="PIRSF002888">
    <property type="entry name" value="FliM"/>
    <property type="match status" value="1"/>
</dbReference>
<dbReference type="AlphaFoldDB" id="A0A919Q2H9"/>
<dbReference type="Proteomes" id="UP000660611">
    <property type="component" value="Unassembled WGS sequence"/>
</dbReference>
<feature type="region of interest" description="Disordered" evidence="10">
    <location>
        <begin position="1"/>
        <end position="37"/>
    </location>
</feature>
<dbReference type="CDD" id="cd17908">
    <property type="entry name" value="FliM"/>
    <property type="match status" value="1"/>
</dbReference>
<dbReference type="InterPro" id="IPR036429">
    <property type="entry name" value="SpoA-like_sf"/>
</dbReference>
<dbReference type="RefSeq" id="WP_239137269.1">
    <property type="nucleotide sequence ID" value="NZ_BAAAVW010000053.1"/>
</dbReference>
<evidence type="ECO:0000256" key="3">
    <source>
        <dbReference type="ARBA" id="ARBA00011049"/>
    </source>
</evidence>